<dbReference type="EMBL" id="CAFBIZ010000017">
    <property type="protein sequence ID" value="CAB4846570.1"/>
    <property type="molecule type" value="Genomic_DNA"/>
</dbReference>
<dbReference type="AlphaFoldDB" id="A0A6J7BMF3"/>
<feature type="domain" description="DUF5926" evidence="2">
    <location>
        <begin position="73"/>
        <end position="339"/>
    </location>
</feature>
<name>A0A6J7BMF3_9ZZZZ</name>
<dbReference type="EMBL" id="CAFBPU010000023">
    <property type="protein sequence ID" value="CAB5033243.1"/>
    <property type="molecule type" value="Genomic_DNA"/>
</dbReference>
<feature type="region of interest" description="Disordered" evidence="1">
    <location>
        <begin position="319"/>
        <end position="339"/>
    </location>
</feature>
<proteinExistence type="predicted"/>
<evidence type="ECO:0000259" key="2">
    <source>
        <dbReference type="Pfam" id="PF19348"/>
    </source>
</evidence>
<dbReference type="InterPro" id="IPR004027">
    <property type="entry name" value="SEC_C_motif"/>
</dbReference>
<sequence>MLRCRVRSPTVAKKQNSSRPVLSRSGAGVDVVDGADIPVVGLREPCPCGSGRRYKACHGRGIADAGQTLVHRPFEGLESEGDWVALREIVPAATAPLTLAPQYAARLDGRTVTLATVLPMAWPALVRKDGQILLGLQTTTGSGDTSRDIAGALLRALDAELGSPVPPVRSGDGPRLQDLLAPVPLEVTVHAGFDFWIEGTGTASTPEVSASLERANASVVPTERLQGVTAAYWCRIGAKEHLRWVQPYAEEPLLDALARMHARGQDGLGEGTRLIGTFRAHGLLVPVWDLVTGTEVAAVEESAREFAVRLEAAMGDTGDLSESERRARAGLTNRQVTLR</sequence>
<dbReference type="Pfam" id="PF02810">
    <property type="entry name" value="SEC-C"/>
    <property type="match status" value="1"/>
</dbReference>
<evidence type="ECO:0000256" key="1">
    <source>
        <dbReference type="SAM" id="MobiDB-lite"/>
    </source>
</evidence>
<evidence type="ECO:0000313" key="3">
    <source>
        <dbReference type="EMBL" id="CAB4846570.1"/>
    </source>
</evidence>
<evidence type="ECO:0000313" key="4">
    <source>
        <dbReference type="EMBL" id="CAB5033243.1"/>
    </source>
</evidence>
<reference evidence="3" key="1">
    <citation type="submission" date="2020-05" db="EMBL/GenBank/DDBJ databases">
        <authorList>
            <person name="Chiriac C."/>
            <person name="Salcher M."/>
            <person name="Ghai R."/>
            <person name="Kavagutti S V."/>
        </authorList>
    </citation>
    <scope>NUCLEOTIDE SEQUENCE</scope>
</reference>
<organism evidence="3">
    <name type="scientific">freshwater metagenome</name>
    <dbReference type="NCBI Taxonomy" id="449393"/>
    <lineage>
        <taxon>unclassified sequences</taxon>
        <taxon>metagenomes</taxon>
        <taxon>ecological metagenomes</taxon>
    </lineage>
</organism>
<dbReference type="Pfam" id="PF19348">
    <property type="entry name" value="DUF5926"/>
    <property type="match status" value="1"/>
</dbReference>
<dbReference type="SUPFAM" id="SSF103642">
    <property type="entry name" value="Sec-C motif"/>
    <property type="match status" value="1"/>
</dbReference>
<protein>
    <submittedName>
        <fullName evidence="3">Unannotated protein</fullName>
    </submittedName>
</protein>
<gene>
    <name evidence="3" type="ORF">UFOPK3268_00250</name>
    <name evidence="4" type="ORF">UFOPK4150_01230</name>
</gene>
<dbReference type="InterPro" id="IPR045970">
    <property type="entry name" value="DUF5926"/>
</dbReference>
<accession>A0A6J7BMF3</accession>
<dbReference type="Gene3D" id="3.10.450.50">
    <property type="match status" value="1"/>
</dbReference>